<dbReference type="STRING" id="104663.SAMN04488121_102389"/>
<dbReference type="Proteomes" id="UP000199045">
    <property type="component" value="Unassembled WGS sequence"/>
</dbReference>
<dbReference type="Gene3D" id="1.10.287.110">
    <property type="entry name" value="DnaJ domain"/>
    <property type="match status" value="1"/>
</dbReference>
<dbReference type="InterPro" id="IPR001623">
    <property type="entry name" value="DnaJ_domain"/>
</dbReference>
<accession>A0A1G7MEA2</accession>
<dbReference type="SUPFAM" id="SSF46565">
    <property type="entry name" value="Chaperone J-domain"/>
    <property type="match status" value="1"/>
</dbReference>
<name>A0A1G7MEA2_CHIFI</name>
<keyword evidence="1" id="KW-0812">Transmembrane</keyword>
<dbReference type="CDD" id="cd06257">
    <property type="entry name" value="DnaJ"/>
    <property type="match status" value="1"/>
</dbReference>
<reference evidence="2 3" key="1">
    <citation type="submission" date="2016-10" db="EMBL/GenBank/DDBJ databases">
        <authorList>
            <person name="de Groot N.N."/>
        </authorList>
    </citation>
    <scope>NUCLEOTIDE SEQUENCE [LARGE SCALE GENOMIC DNA]</scope>
    <source>
        <strain evidence="2 3">DSM 527</strain>
    </source>
</reference>
<sequence length="159" mass="18689">MKYFNDCTMLDEIKTRYRDLAKKLHPDLGGDEEQMKELINEYDFICAKLLAGENLNSEETEQRRQDDEKYRIIIEKIIALEGIVIEIVAAWIWVSGNTYAVKDRLKEAGLLFASKKKMWYWRPEEAKVFRSSGKSMEEIRAKYGSEYVNKSYNGNRSLK</sequence>
<evidence type="ECO:0000313" key="2">
    <source>
        <dbReference type="EMBL" id="SDF59996.1"/>
    </source>
</evidence>
<feature type="transmembrane region" description="Helical" evidence="1">
    <location>
        <begin position="73"/>
        <end position="94"/>
    </location>
</feature>
<evidence type="ECO:0008006" key="4">
    <source>
        <dbReference type="Google" id="ProtNLM"/>
    </source>
</evidence>
<keyword evidence="1" id="KW-1133">Transmembrane helix</keyword>
<evidence type="ECO:0000256" key="1">
    <source>
        <dbReference type="SAM" id="Phobius"/>
    </source>
</evidence>
<gene>
    <name evidence="2" type="ORF">SAMN04488121_102389</name>
</gene>
<dbReference type="OrthoDB" id="9775658at2"/>
<dbReference type="EMBL" id="FNBN01000002">
    <property type="protein sequence ID" value="SDF59996.1"/>
    <property type="molecule type" value="Genomic_DNA"/>
</dbReference>
<dbReference type="InterPro" id="IPR036869">
    <property type="entry name" value="J_dom_sf"/>
</dbReference>
<organism evidence="2 3">
    <name type="scientific">Chitinophaga filiformis</name>
    <name type="common">Myxococcus filiformis</name>
    <name type="synonym">Flexibacter filiformis</name>
    <dbReference type="NCBI Taxonomy" id="104663"/>
    <lineage>
        <taxon>Bacteria</taxon>
        <taxon>Pseudomonadati</taxon>
        <taxon>Bacteroidota</taxon>
        <taxon>Chitinophagia</taxon>
        <taxon>Chitinophagales</taxon>
        <taxon>Chitinophagaceae</taxon>
        <taxon>Chitinophaga</taxon>
    </lineage>
</organism>
<dbReference type="RefSeq" id="WP_089830705.1">
    <property type="nucleotide sequence ID" value="NZ_FNBN01000002.1"/>
</dbReference>
<proteinExistence type="predicted"/>
<keyword evidence="1" id="KW-0472">Membrane</keyword>
<dbReference type="AlphaFoldDB" id="A0A1G7MEA2"/>
<evidence type="ECO:0000313" key="3">
    <source>
        <dbReference type="Proteomes" id="UP000199045"/>
    </source>
</evidence>
<protein>
    <recommendedName>
        <fullName evidence="4">DnaJ domain-containing protein</fullName>
    </recommendedName>
</protein>